<keyword evidence="1" id="KW-1133">Transmembrane helix</keyword>
<organism evidence="3 4">
    <name type="scientific">Stakelama sediminis</name>
    <dbReference type="NCBI Taxonomy" id="463200"/>
    <lineage>
        <taxon>Bacteria</taxon>
        <taxon>Pseudomonadati</taxon>
        <taxon>Pseudomonadota</taxon>
        <taxon>Alphaproteobacteria</taxon>
        <taxon>Sphingomonadales</taxon>
        <taxon>Sphingomonadaceae</taxon>
        <taxon>Stakelama</taxon>
    </lineage>
</organism>
<dbReference type="EMBL" id="JACIJI010000005">
    <property type="protein sequence ID" value="MBB5719682.1"/>
    <property type="molecule type" value="Genomic_DNA"/>
</dbReference>
<evidence type="ECO:0000313" key="3">
    <source>
        <dbReference type="EMBL" id="MBB5719682.1"/>
    </source>
</evidence>
<keyword evidence="4" id="KW-1185">Reference proteome</keyword>
<dbReference type="GO" id="GO:0016020">
    <property type="term" value="C:membrane"/>
    <property type="evidence" value="ECO:0007669"/>
    <property type="project" value="UniProtKB-SubCell"/>
</dbReference>
<feature type="transmembrane region" description="Helical" evidence="1">
    <location>
        <begin position="255"/>
        <end position="274"/>
    </location>
</feature>
<feature type="transmembrane region" description="Helical" evidence="1">
    <location>
        <begin position="280"/>
        <end position="297"/>
    </location>
</feature>
<evidence type="ECO:0000256" key="1">
    <source>
        <dbReference type="SAM" id="Phobius"/>
    </source>
</evidence>
<feature type="domain" description="Inositolphosphotransferase Aur1/Ipt1" evidence="2">
    <location>
        <begin position="134"/>
        <end position="296"/>
    </location>
</feature>
<evidence type="ECO:0000313" key="4">
    <source>
        <dbReference type="Proteomes" id="UP000554342"/>
    </source>
</evidence>
<sequence length="311" mass="33970">MIGADTLSPPWGRIRTASGFFAQDRRFFDAYTIPLYMSALLGCLLIAGSVAVGRFSLDTAWYSGLGTSFLIFLAISWAMRWAGFPRLAGGVEAILLLMLSMLILATCNTILAAVGLPVRDEALRRFADMVPGYHRQAIVDFVLASPVLSKASGWIYESFAFTPQLLLLWLFVTRRQEEAWTFVTAMIVGLWITALLFMLVPAYGNPPFPFDVGQLTGARDGSLRILNISVMTGLIVFPSYHAAGATMLAWGYRRVGRWGLPLVILNVLMIGSALVWGGHYLADLIAGVLVALASIRISRIMVQRSADISAA</sequence>
<evidence type="ECO:0000259" key="2">
    <source>
        <dbReference type="Pfam" id="PF14378"/>
    </source>
</evidence>
<dbReference type="RefSeq" id="WP_184004743.1">
    <property type="nucleotide sequence ID" value="NZ_BAABIF010000030.1"/>
</dbReference>
<dbReference type="AlphaFoldDB" id="A0A840Z1X2"/>
<feature type="transmembrane region" description="Helical" evidence="1">
    <location>
        <begin position="179"/>
        <end position="203"/>
    </location>
</feature>
<proteinExistence type="predicted"/>
<feature type="transmembrane region" description="Helical" evidence="1">
    <location>
        <begin position="61"/>
        <end position="82"/>
    </location>
</feature>
<protein>
    <submittedName>
        <fullName evidence="3">Membrane-associated phospholipid phosphatase</fullName>
    </submittedName>
</protein>
<keyword evidence="1" id="KW-0812">Transmembrane</keyword>
<gene>
    <name evidence="3" type="ORF">FHR23_002630</name>
</gene>
<keyword evidence="1" id="KW-0472">Membrane</keyword>
<reference evidence="3 4" key="1">
    <citation type="submission" date="2020-08" db="EMBL/GenBank/DDBJ databases">
        <title>Genomic Encyclopedia of Type Strains, Phase IV (KMG-IV): sequencing the most valuable type-strain genomes for metagenomic binning, comparative biology and taxonomic classification.</title>
        <authorList>
            <person name="Goeker M."/>
        </authorList>
    </citation>
    <scope>NUCLEOTIDE SEQUENCE [LARGE SCALE GENOMIC DNA]</scope>
    <source>
        <strain evidence="3 4">DSM 27203</strain>
    </source>
</reference>
<dbReference type="InterPro" id="IPR026841">
    <property type="entry name" value="Aur1/Ipt1"/>
</dbReference>
<dbReference type="Proteomes" id="UP000554342">
    <property type="component" value="Unassembled WGS sequence"/>
</dbReference>
<feature type="transmembrane region" description="Helical" evidence="1">
    <location>
        <begin position="94"/>
        <end position="116"/>
    </location>
</feature>
<feature type="transmembrane region" description="Helical" evidence="1">
    <location>
        <begin position="223"/>
        <end position="243"/>
    </location>
</feature>
<feature type="transmembrane region" description="Helical" evidence="1">
    <location>
        <begin position="35"/>
        <end position="55"/>
    </location>
</feature>
<dbReference type="Pfam" id="PF14378">
    <property type="entry name" value="PAP2_3"/>
    <property type="match status" value="1"/>
</dbReference>
<comment type="caution">
    <text evidence="3">The sequence shown here is derived from an EMBL/GenBank/DDBJ whole genome shotgun (WGS) entry which is preliminary data.</text>
</comment>
<name>A0A840Z1X2_9SPHN</name>
<accession>A0A840Z1X2</accession>